<evidence type="ECO:0000313" key="3">
    <source>
        <dbReference type="EMBL" id="GAT32079.1"/>
    </source>
</evidence>
<dbReference type="Proteomes" id="UP000076023">
    <property type="component" value="Unassembled WGS sequence"/>
</dbReference>
<proteinExistence type="predicted"/>
<protein>
    <recommendedName>
        <fullName evidence="2">DUF4139 domain-containing protein</fullName>
    </recommendedName>
</protein>
<feature type="chain" id="PRO_5007524294" description="DUF4139 domain-containing protein" evidence="1">
    <location>
        <begin position="21"/>
        <end position="490"/>
    </location>
</feature>
<evidence type="ECO:0000313" key="4">
    <source>
        <dbReference type="Proteomes" id="UP000076023"/>
    </source>
</evidence>
<gene>
    <name evidence="3" type="ORF">TSACC_2476</name>
</gene>
<reference evidence="4" key="1">
    <citation type="journal article" date="2017" name="Genome Announc.">
        <title>Draft Genome Sequence of Terrimicrobium sacchariphilum NM-5T, a Facultative Anaerobic Soil Bacterium of the Class Spartobacteria.</title>
        <authorList>
            <person name="Qiu Y.L."/>
            <person name="Tourlousse D.M."/>
            <person name="Matsuura N."/>
            <person name="Ohashi A."/>
            <person name="Sekiguchi Y."/>
        </authorList>
    </citation>
    <scope>NUCLEOTIDE SEQUENCE [LARGE SCALE GENOMIC DNA]</scope>
    <source>
        <strain evidence="4">NM-5</strain>
    </source>
</reference>
<dbReference type="OrthoDB" id="9783078at2"/>
<evidence type="ECO:0000259" key="2">
    <source>
        <dbReference type="Pfam" id="PF13598"/>
    </source>
</evidence>
<dbReference type="EMBL" id="BDCO01000002">
    <property type="protein sequence ID" value="GAT32079.1"/>
    <property type="molecule type" value="Genomic_DNA"/>
</dbReference>
<dbReference type="PANTHER" id="PTHR38075">
    <property type="entry name" value="DUF4139 DOMAIN-CONTAINING PROTEIN"/>
    <property type="match status" value="1"/>
</dbReference>
<dbReference type="AlphaFoldDB" id="A0A146G2J5"/>
<evidence type="ECO:0000256" key="1">
    <source>
        <dbReference type="SAM" id="SignalP"/>
    </source>
</evidence>
<feature type="domain" description="DUF4139" evidence="2">
    <location>
        <begin position="186"/>
        <end position="490"/>
    </location>
</feature>
<keyword evidence="1" id="KW-0732">Signal</keyword>
<keyword evidence="4" id="KW-1185">Reference proteome</keyword>
<dbReference type="RefSeq" id="WP_075077932.1">
    <property type="nucleotide sequence ID" value="NZ_BDCO01000002.1"/>
</dbReference>
<dbReference type="InterPro" id="IPR037291">
    <property type="entry name" value="DUF4139"/>
</dbReference>
<organism evidence="3 4">
    <name type="scientific">Terrimicrobium sacchariphilum</name>
    <dbReference type="NCBI Taxonomy" id="690879"/>
    <lineage>
        <taxon>Bacteria</taxon>
        <taxon>Pseudomonadati</taxon>
        <taxon>Verrucomicrobiota</taxon>
        <taxon>Terrimicrobiia</taxon>
        <taxon>Terrimicrobiales</taxon>
        <taxon>Terrimicrobiaceae</taxon>
        <taxon>Terrimicrobium</taxon>
    </lineage>
</organism>
<feature type="signal peptide" evidence="1">
    <location>
        <begin position="1"/>
        <end position="20"/>
    </location>
</feature>
<dbReference type="STRING" id="690879.TSACC_2476"/>
<sequence>MKPPLLVIAGWCVSMAAAVAAQPGLTIYNQNFAVVRDQIALDLKQGENSVIFDGATMQVEPDSVILRDPAGNPLQILEQSYRNDPLSQGLLLSLFEGKEIDFSMPQPMKPDRIVRGKVIRSGYQSPAQAARNAVAVASEPIIEIEGKIQFGLPGQPIFPSLGDDTILKPRLSWIINAPKPLKTEAELGYITRGMTWEASYNVVAPEKGNDLDIVGWVTMDNQTGRDFVDARIKLMAGDVNKLEPQEAMANFRAFTGGWAKDEQRASQVTEKTFDEYHLYTLERAVTLHDRETKQVEFIRASGVKSEVIYVYDGAVIDWNRWRGYDRSSLRQNEEFGSDSNSKVSVMREFKNTKENGLGIPLPKGNVRFYRADGKQLEFTGENQIDHTPKDETVRIYTGDAFDLVGERKRTNFKVDNSNDWADESFEITLRNRKTEPVTIRVVEHLLRWKNWEITDKNTTYKKLSSDEIEFLVELKPDEERKITYTVHYSW</sequence>
<accession>A0A146G2J5</accession>
<comment type="caution">
    <text evidence="3">The sequence shown here is derived from an EMBL/GenBank/DDBJ whole genome shotgun (WGS) entry which is preliminary data.</text>
</comment>
<dbReference type="InParanoid" id="A0A146G2J5"/>
<dbReference type="PANTHER" id="PTHR38075:SF1">
    <property type="entry name" value="DUF4139 DOMAIN-CONTAINING PROTEIN"/>
    <property type="match status" value="1"/>
</dbReference>
<dbReference type="Pfam" id="PF13598">
    <property type="entry name" value="DUF4139"/>
    <property type="match status" value="1"/>
</dbReference>
<name>A0A146G2J5_TERSA</name>